<reference evidence="7 8" key="1">
    <citation type="submission" date="2017-01" db="EMBL/GenBank/DDBJ databases">
        <title>Genome analysis of Paenibacillus selenitrireducens ES3-24.</title>
        <authorList>
            <person name="Xu D."/>
            <person name="Yao R."/>
            <person name="Zheng S."/>
        </authorList>
    </citation>
    <scope>NUCLEOTIDE SEQUENCE [LARGE SCALE GENOMIC DNA]</scope>
    <source>
        <strain evidence="7 8">ES3-24</strain>
    </source>
</reference>
<dbReference type="AlphaFoldDB" id="A0A1T2X2L0"/>
<comment type="subcellular location">
    <subcellularLocation>
        <location evidence="1">Membrane</location>
        <topology evidence="1">Multi-pass membrane protein</topology>
    </subcellularLocation>
</comment>
<dbReference type="PANTHER" id="PTHR43077:SF11">
    <property type="entry name" value="TRANSPORT PERMEASE YVFS-RELATED"/>
    <property type="match status" value="1"/>
</dbReference>
<keyword evidence="3 5" id="KW-1133">Transmembrane helix</keyword>
<evidence type="ECO:0000256" key="5">
    <source>
        <dbReference type="SAM" id="Phobius"/>
    </source>
</evidence>
<dbReference type="RefSeq" id="WP_078502006.1">
    <property type="nucleotide sequence ID" value="NZ_MSZX01000012.1"/>
</dbReference>
<evidence type="ECO:0000256" key="3">
    <source>
        <dbReference type="ARBA" id="ARBA00022989"/>
    </source>
</evidence>
<organism evidence="7 8">
    <name type="scientific">Paenibacillus selenitireducens</name>
    <dbReference type="NCBI Taxonomy" id="1324314"/>
    <lineage>
        <taxon>Bacteria</taxon>
        <taxon>Bacillati</taxon>
        <taxon>Bacillota</taxon>
        <taxon>Bacilli</taxon>
        <taxon>Bacillales</taxon>
        <taxon>Paenibacillaceae</taxon>
        <taxon>Paenibacillus</taxon>
    </lineage>
</organism>
<keyword evidence="4 5" id="KW-0472">Membrane</keyword>
<feature type="transmembrane region" description="Helical" evidence="5">
    <location>
        <begin position="166"/>
        <end position="186"/>
    </location>
</feature>
<dbReference type="OrthoDB" id="63188at2"/>
<feature type="transmembrane region" description="Helical" evidence="5">
    <location>
        <begin position="96"/>
        <end position="120"/>
    </location>
</feature>
<dbReference type="EMBL" id="MSZX01000012">
    <property type="protein sequence ID" value="OPA74089.1"/>
    <property type="molecule type" value="Genomic_DNA"/>
</dbReference>
<comment type="caution">
    <text evidence="7">The sequence shown here is derived from an EMBL/GenBank/DDBJ whole genome shotgun (WGS) entry which is preliminary data.</text>
</comment>
<evidence type="ECO:0000256" key="2">
    <source>
        <dbReference type="ARBA" id="ARBA00022692"/>
    </source>
</evidence>
<keyword evidence="2 5" id="KW-0812">Transmembrane</keyword>
<sequence length="247" mass="27101">MLQMFIAQTKAESLRIIRSPFFLLFSIAMPLGFYFLFTSLNGADKSIQSTTWGVFSLMSMTAFSLIGTAVSQFGIRLSFEHQDGWVRLLRLTPLTPAVWLGSKLVAQMVIQLIVISVIFLSAGLVHDIQLSGGQWISCGLWLWMGSLPFLALGALLGTLKNANTAIAIGNILQMGLAIMGGLWMPLSTLPQWMQSIGEWLPSHRYANGAWNMVAGNTPASMDFMILIGCGLGCMVLSVYIFNRREAV</sequence>
<feature type="transmembrane region" description="Helical" evidence="5">
    <location>
        <begin position="21"/>
        <end position="40"/>
    </location>
</feature>
<proteinExistence type="predicted"/>
<dbReference type="InterPro" id="IPR000412">
    <property type="entry name" value="ABC_2_transport"/>
</dbReference>
<evidence type="ECO:0000313" key="7">
    <source>
        <dbReference type="EMBL" id="OPA74089.1"/>
    </source>
</evidence>
<evidence type="ECO:0000256" key="4">
    <source>
        <dbReference type="ARBA" id="ARBA00023136"/>
    </source>
</evidence>
<dbReference type="GO" id="GO:0043190">
    <property type="term" value="C:ATP-binding cassette (ABC) transporter complex"/>
    <property type="evidence" value="ECO:0007669"/>
    <property type="project" value="InterPro"/>
</dbReference>
<dbReference type="InterPro" id="IPR013525">
    <property type="entry name" value="ABC2_TM"/>
</dbReference>
<evidence type="ECO:0000313" key="8">
    <source>
        <dbReference type="Proteomes" id="UP000190188"/>
    </source>
</evidence>
<dbReference type="STRING" id="1324314.BVG16_25405"/>
<keyword evidence="8" id="KW-1185">Reference proteome</keyword>
<dbReference type="PANTHER" id="PTHR43077">
    <property type="entry name" value="TRANSPORT PERMEASE YVFS-RELATED"/>
    <property type="match status" value="1"/>
</dbReference>
<dbReference type="Pfam" id="PF12698">
    <property type="entry name" value="ABC2_membrane_3"/>
    <property type="match status" value="1"/>
</dbReference>
<dbReference type="PIRSF" id="PIRSF006648">
    <property type="entry name" value="DrrB"/>
    <property type="match status" value="1"/>
</dbReference>
<evidence type="ECO:0000256" key="1">
    <source>
        <dbReference type="ARBA" id="ARBA00004141"/>
    </source>
</evidence>
<feature type="transmembrane region" description="Helical" evidence="5">
    <location>
        <begin position="52"/>
        <end position="75"/>
    </location>
</feature>
<feature type="transmembrane region" description="Helical" evidence="5">
    <location>
        <begin position="140"/>
        <end position="159"/>
    </location>
</feature>
<dbReference type="GO" id="GO:0140359">
    <property type="term" value="F:ABC-type transporter activity"/>
    <property type="evidence" value="ECO:0007669"/>
    <property type="project" value="InterPro"/>
</dbReference>
<gene>
    <name evidence="7" type="ORF">BVG16_25405</name>
</gene>
<protein>
    <submittedName>
        <fullName evidence="7">ABC transporter</fullName>
    </submittedName>
</protein>
<name>A0A1T2X2L0_9BACL</name>
<dbReference type="InterPro" id="IPR051328">
    <property type="entry name" value="T7SS_ABC-Transporter"/>
</dbReference>
<accession>A0A1T2X2L0</accession>
<dbReference type="Proteomes" id="UP000190188">
    <property type="component" value="Unassembled WGS sequence"/>
</dbReference>
<feature type="transmembrane region" description="Helical" evidence="5">
    <location>
        <begin position="223"/>
        <end position="241"/>
    </location>
</feature>
<evidence type="ECO:0000259" key="6">
    <source>
        <dbReference type="Pfam" id="PF12698"/>
    </source>
</evidence>
<feature type="domain" description="ABC-2 type transporter transmembrane" evidence="6">
    <location>
        <begin position="55"/>
        <end position="239"/>
    </location>
</feature>